<reference evidence="4" key="1">
    <citation type="submission" date="2018-08" db="EMBL/GenBank/DDBJ databases">
        <authorList>
            <person name="Kim S.-J."/>
            <person name="Jung G.-Y."/>
        </authorList>
    </citation>
    <scope>NUCLEOTIDE SEQUENCE [LARGE SCALE GENOMIC DNA]</scope>
    <source>
        <strain evidence="4">GY_H</strain>
    </source>
</reference>
<dbReference type="PANTHER" id="PTHR43639">
    <property type="entry name" value="OXIDOREDUCTASE, SHORT-CHAIN DEHYDROGENASE/REDUCTASE FAMILY (AFU_ORTHOLOGUE AFUA_5G02870)"/>
    <property type="match status" value="1"/>
</dbReference>
<comment type="similarity">
    <text evidence="1">Belongs to the short-chain dehydrogenases/reductases (SDR) family.</text>
</comment>
<dbReference type="InterPro" id="IPR002347">
    <property type="entry name" value="SDR_fam"/>
</dbReference>
<evidence type="ECO:0000313" key="3">
    <source>
        <dbReference type="EMBL" id="RDV04872.1"/>
    </source>
</evidence>
<dbReference type="EMBL" id="QRGO01000001">
    <property type="protein sequence ID" value="RDV04872.1"/>
    <property type="molecule type" value="Genomic_DNA"/>
</dbReference>
<dbReference type="PRINTS" id="PR00081">
    <property type="entry name" value="GDHRDH"/>
</dbReference>
<dbReference type="GO" id="GO:0016491">
    <property type="term" value="F:oxidoreductase activity"/>
    <property type="evidence" value="ECO:0007669"/>
    <property type="project" value="UniProtKB-KW"/>
</dbReference>
<organism evidence="3 4">
    <name type="scientific">Undibacter mobilis</name>
    <dbReference type="NCBI Taxonomy" id="2292256"/>
    <lineage>
        <taxon>Bacteria</taxon>
        <taxon>Pseudomonadati</taxon>
        <taxon>Pseudomonadota</taxon>
        <taxon>Alphaproteobacteria</taxon>
        <taxon>Hyphomicrobiales</taxon>
        <taxon>Nitrobacteraceae</taxon>
        <taxon>Undibacter</taxon>
    </lineage>
</organism>
<dbReference type="PANTHER" id="PTHR43639:SF1">
    <property type="entry name" value="SHORT-CHAIN DEHYDROGENASE_REDUCTASE FAMILY PROTEIN"/>
    <property type="match status" value="1"/>
</dbReference>
<dbReference type="InterPro" id="IPR036291">
    <property type="entry name" value="NAD(P)-bd_dom_sf"/>
</dbReference>
<keyword evidence="4" id="KW-1185">Reference proteome</keyword>
<dbReference type="AlphaFoldDB" id="A0A371BBE0"/>
<dbReference type="RefSeq" id="WP_115516899.1">
    <property type="nucleotide sequence ID" value="NZ_QRGO01000001.1"/>
</dbReference>
<evidence type="ECO:0000313" key="4">
    <source>
        <dbReference type="Proteomes" id="UP000263993"/>
    </source>
</evidence>
<dbReference type="Proteomes" id="UP000263993">
    <property type="component" value="Unassembled WGS sequence"/>
</dbReference>
<dbReference type="Gene3D" id="3.40.50.720">
    <property type="entry name" value="NAD(P)-binding Rossmann-like Domain"/>
    <property type="match status" value="1"/>
</dbReference>
<sequence length="248" mass="25466">MPRAALITGAARRIGAAIAIALSRAGYAVVLHANHSREEAEGIAAEIERDGGRAAVVLGDLADAGAVAAIVPAAAAFGTLTLLVNNASLFDEDDIASMTREGFERTLAVNLTAPLFLAQAFAAQAPRNAGSSIVNIVDQRVLRPTPKFFSYALSKSALHDATTTLAQGLAPLRVNAVAPGPTLPSPRQNGDQFAEQAALVPLGKGPSPQDIAAAVVYLASAQSVTGMTIAVDGGQHLSWRTPDADITE</sequence>
<proteinExistence type="inferred from homology"/>
<comment type="caution">
    <text evidence="3">The sequence shown here is derived from an EMBL/GenBank/DDBJ whole genome shotgun (WGS) entry which is preliminary data.</text>
</comment>
<dbReference type="Pfam" id="PF13561">
    <property type="entry name" value="adh_short_C2"/>
    <property type="match status" value="1"/>
</dbReference>
<name>A0A371BBE0_9BRAD</name>
<accession>A0A371BBE0</accession>
<gene>
    <name evidence="3" type="ORF">DXH78_10030</name>
</gene>
<protein>
    <submittedName>
        <fullName evidence="3">Short chain dehydrogenase</fullName>
    </submittedName>
</protein>
<dbReference type="SUPFAM" id="SSF51735">
    <property type="entry name" value="NAD(P)-binding Rossmann-fold domains"/>
    <property type="match status" value="1"/>
</dbReference>
<dbReference type="NCBIfam" id="NF006597">
    <property type="entry name" value="PRK09134.1"/>
    <property type="match status" value="1"/>
</dbReference>
<dbReference type="OrthoDB" id="9786360at2"/>
<keyword evidence="2" id="KW-0560">Oxidoreductase</keyword>
<evidence type="ECO:0000256" key="1">
    <source>
        <dbReference type="ARBA" id="ARBA00006484"/>
    </source>
</evidence>
<evidence type="ECO:0000256" key="2">
    <source>
        <dbReference type="ARBA" id="ARBA00023002"/>
    </source>
</evidence>